<feature type="region of interest" description="Disordered" evidence="1">
    <location>
        <begin position="37"/>
        <end position="64"/>
    </location>
</feature>
<evidence type="ECO:0000256" key="1">
    <source>
        <dbReference type="SAM" id="MobiDB-lite"/>
    </source>
</evidence>
<organism evidence="2 3">
    <name type="scientific">Planotetraspora phitsanulokensis</name>
    <dbReference type="NCBI Taxonomy" id="575192"/>
    <lineage>
        <taxon>Bacteria</taxon>
        <taxon>Bacillati</taxon>
        <taxon>Actinomycetota</taxon>
        <taxon>Actinomycetes</taxon>
        <taxon>Streptosporangiales</taxon>
        <taxon>Streptosporangiaceae</taxon>
        <taxon>Planotetraspora</taxon>
    </lineage>
</organism>
<evidence type="ECO:0000313" key="3">
    <source>
        <dbReference type="Proteomes" id="UP000622547"/>
    </source>
</evidence>
<comment type="caution">
    <text evidence="2">The sequence shown here is derived from an EMBL/GenBank/DDBJ whole genome shotgun (WGS) entry which is preliminary data.</text>
</comment>
<evidence type="ECO:0008006" key="4">
    <source>
        <dbReference type="Google" id="ProtNLM"/>
    </source>
</evidence>
<accession>A0A8J3UA35</accession>
<name>A0A8J3UA35_9ACTN</name>
<dbReference type="EMBL" id="BOOP01000030">
    <property type="protein sequence ID" value="GII41065.1"/>
    <property type="molecule type" value="Genomic_DNA"/>
</dbReference>
<dbReference type="AlphaFoldDB" id="A0A8J3UA35"/>
<reference evidence="2 3" key="1">
    <citation type="submission" date="2021-01" db="EMBL/GenBank/DDBJ databases">
        <title>Whole genome shotgun sequence of Planotetraspora phitsanulokensis NBRC 104273.</title>
        <authorList>
            <person name="Komaki H."/>
            <person name="Tamura T."/>
        </authorList>
    </citation>
    <scope>NUCLEOTIDE SEQUENCE [LARGE SCALE GENOMIC DNA]</scope>
    <source>
        <strain evidence="2 3">NBRC 104273</strain>
    </source>
</reference>
<sequence>MVFDVLGHASIVITKDVCGHLMEGDERAATEAMSNALLGKQRGGSPRWLRGEKRPGDLRDQKDP</sequence>
<dbReference type="Proteomes" id="UP000622547">
    <property type="component" value="Unassembled WGS sequence"/>
</dbReference>
<keyword evidence="3" id="KW-1185">Reference proteome</keyword>
<protein>
    <recommendedName>
        <fullName evidence="4">Integrase</fullName>
    </recommendedName>
</protein>
<gene>
    <name evidence="2" type="ORF">Pph01_60680</name>
</gene>
<feature type="compositionally biased region" description="Basic and acidic residues" evidence="1">
    <location>
        <begin position="49"/>
        <end position="64"/>
    </location>
</feature>
<evidence type="ECO:0000313" key="2">
    <source>
        <dbReference type="EMBL" id="GII41065.1"/>
    </source>
</evidence>
<proteinExistence type="predicted"/>